<evidence type="ECO:0000313" key="3">
    <source>
        <dbReference type="Proteomes" id="UP000759537"/>
    </source>
</evidence>
<sequence length="201" mass="22228">MTVHFPKLFSSSPSQTSQNVDAAQPTRRRSTTISMLEEEFGICEPPKTTTRFGAATLSLTRVPRLIPRLGLPPKLRILPPKRKKSTTQVPVPRPSLSFLNGPCETLWACDEDGVDLIESVESPLEGSFPDLHWEQDSELDQDLATPTNDNSWSSDGELTPQFFSNFPSTLEPDPLRHEGHPDGKLLESVLQASSPIEPDTP</sequence>
<reference evidence="2" key="2">
    <citation type="journal article" date="2020" name="Nat. Commun.">
        <title>Large-scale genome sequencing of mycorrhizal fungi provides insights into the early evolution of symbiotic traits.</title>
        <authorList>
            <person name="Miyauchi S."/>
            <person name="Kiss E."/>
            <person name="Kuo A."/>
            <person name="Drula E."/>
            <person name="Kohler A."/>
            <person name="Sanchez-Garcia M."/>
            <person name="Morin E."/>
            <person name="Andreopoulos B."/>
            <person name="Barry K.W."/>
            <person name="Bonito G."/>
            <person name="Buee M."/>
            <person name="Carver A."/>
            <person name="Chen C."/>
            <person name="Cichocki N."/>
            <person name="Clum A."/>
            <person name="Culley D."/>
            <person name="Crous P.W."/>
            <person name="Fauchery L."/>
            <person name="Girlanda M."/>
            <person name="Hayes R.D."/>
            <person name="Keri Z."/>
            <person name="LaButti K."/>
            <person name="Lipzen A."/>
            <person name="Lombard V."/>
            <person name="Magnuson J."/>
            <person name="Maillard F."/>
            <person name="Murat C."/>
            <person name="Nolan M."/>
            <person name="Ohm R.A."/>
            <person name="Pangilinan J."/>
            <person name="Pereira M.F."/>
            <person name="Perotto S."/>
            <person name="Peter M."/>
            <person name="Pfister S."/>
            <person name="Riley R."/>
            <person name="Sitrit Y."/>
            <person name="Stielow J.B."/>
            <person name="Szollosi G."/>
            <person name="Zifcakova L."/>
            <person name="Stursova M."/>
            <person name="Spatafora J.W."/>
            <person name="Tedersoo L."/>
            <person name="Vaario L.M."/>
            <person name="Yamada A."/>
            <person name="Yan M."/>
            <person name="Wang P."/>
            <person name="Xu J."/>
            <person name="Bruns T."/>
            <person name="Baldrian P."/>
            <person name="Vilgalys R."/>
            <person name="Dunand C."/>
            <person name="Henrissat B."/>
            <person name="Grigoriev I.V."/>
            <person name="Hibbett D."/>
            <person name="Nagy L.G."/>
            <person name="Martin F.M."/>
        </authorList>
    </citation>
    <scope>NUCLEOTIDE SEQUENCE</scope>
    <source>
        <strain evidence="2">Prilba</strain>
    </source>
</reference>
<feature type="region of interest" description="Disordered" evidence="1">
    <location>
        <begin position="142"/>
        <end position="201"/>
    </location>
</feature>
<dbReference type="OrthoDB" id="3224673at2759"/>
<feature type="compositionally biased region" description="Polar residues" evidence="1">
    <location>
        <begin position="9"/>
        <end position="21"/>
    </location>
</feature>
<accession>A0A9P5JYQ9</accession>
<comment type="caution">
    <text evidence="2">The sequence shown here is derived from an EMBL/GenBank/DDBJ whole genome shotgun (WGS) entry which is preliminary data.</text>
</comment>
<dbReference type="AlphaFoldDB" id="A0A9P5JYQ9"/>
<dbReference type="Proteomes" id="UP000759537">
    <property type="component" value="Unassembled WGS sequence"/>
</dbReference>
<name>A0A9P5JYQ9_9AGAM</name>
<dbReference type="EMBL" id="WHVB01000024">
    <property type="protein sequence ID" value="KAF8471016.1"/>
    <property type="molecule type" value="Genomic_DNA"/>
</dbReference>
<organism evidence="2 3">
    <name type="scientific">Russula ochroleuca</name>
    <dbReference type="NCBI Taxonomy" id="152965"/>
    <lineage>
        <taxon>Eukaryota</taxon>
        <taxon>Fungi</taxon>
        <taxon>Dikarya</taxon>
        <taxon>Basidiomycota</taxon>
        <taxon>Agaricomycotina</taxon>
        <taxon>Agaricomycetes</taxon>
        <taxon>Russulales</taxon>
        <taxon>Russulaceae</taxon>
        <taxon>Russula</taxon>
    </lineage>
</organism>
<feature type="compositionally biased region" description="Polar residues" evidence="1">
    <location>
        <begin position="144"/>
        <end position="168"/>
    </location>
</feature>
<feature type="region of interest" description="Disordered" evidence="1">
    <location>
        <begin position="1"/>
        <end position="29"/>
    </location>
</feature>
<reference evidence="2" key="1">
    <citation type="submission" date="2019-10" db="EMBL/GenBank/DDBJ databases">
        <authorList>
            <consortium name="DOE Joint Genome Institute"/>
            <person name="Kuo A."/>
            <person name="Miyauchi S."/>
            <person name="Kiss E."/>
            <person name="Drula E."/>
            <person name="Kohler A."/>
            <person name="Sanchez-Garcia M."/>
            <person name="Andreopoulos B."/>
            <person name="Barry K.W."/>
            <person name="Bonito G."/>
            <person name="Buee M."/>
            <person name="Carver A."/>
            <person name="Chen C."/>
            <person name="Cichocki N."/>
            <person name="Clum A."/>
            <person name="Culley D."/>
            <person name="Crous P.W."/>
            <person name="Fauchery L."/>
            <person name="Girlanda M."/>
            <person name="Hayes R."/>
            <person name="Keri Z."/>
            <person name="LaButti K."/>
            <person name="Lipzen A."/>
            <person name="Lombard V."/>
            <person name="Magnuson J."/>
            <person name="Maillard F."/>
            <person name="Morin E."/>
            <person name="Murat C."/>
            <person name="Nolan M."/>
            <person name="Ohm R."/>
            <person name="Pangilinan J."/>
            <person name="Pereira M."/>
            <person name="Perotto S."/>
            <person name="Peter M."/>
            <person name="Riley R."/>
            <person name="Sitrit Y."/>
            <person name="Stielow B."/>
            <person name="Szollosi G."/>
            <person name="Zifcakova L."/>
            <person name="Stursova M."/>
            <person name="Spatafora J.W."/>
            <person name="Tedersoo L."/>
            <person name="Vaario L.-M."/>
            <person name="Yamada A."/>
            <person name="Yan M."/>
            <person name="Wang P."/>
            <person name="Xu J."/>
            <person name="Bruns T."/>
            <person name="Baldrian P."/>
            <person name="Vilgalys R."/>
            <person name="Henrissat B."/>
            <person name="Grigoriev I.V."/>
            <person name="Hibbett D."/>
            <person name="Nagy L.G."/>
            <person name="Martin F.M."/>
        </authorList>
    </citation>
    <scope>NUCLEOTIDE SEQUENCE</scope>
    <source>
        <strain evidence="2">Prilba</strain>
    </source>
</reference>
<evidence type="ECO:0000313" key="2">
    <source>
        <dbReference type="EMBL" id="KAF8471016.1"/>
    </source>
</evidence>
<gene>
    <name evidence="2" type="ORF">DFH94DRAFT_208065</name>
</gene>
<feature type="compositionally biased region" description="Basic and acidic residues" evidence="1">
    <location>
        <begin position="173"/>
        <end position="185"/>
    </location>
</feature>
<evidence type="ECO:0000256" key="1">
    <source>
        <dbReference type="SAM" id="MobiDB-lite"/>
    </source>
</evidence>
<keyword evidence="3" id="KW-1185">Reference proteome</keyword>
<proteinExistence type="predicted"/>
<protein>
    <submittedName>
        <fullName evidence="2">Uncharacterized protein</fullName>
    </submittedName>
</protein>